<name>A0ABY4E7I9_9NEIS</name>
<dbReference type="Proteomes" id="UP000832011">
    <property type="component" value="Chromosome"/>
</dbReference>
<evidence type="ECO:0000313" key="1">
    <source>
        <dbReference type="EMBL" id="UOO91234.1"/>
    </source>
</evidence>
<organism evidence="1 2">
    <name type="scientific">Vitreoscilla massiliensis</name>
    <dbReference type="NCBI Taxonomy" id="1689272"/>
    <lineage>
        <taxon>Bacteria</taxon>
        <taxon>Pseudomonadati</taxon>
        <taxon>Pseudomonadota</taxon>
        <taxon>Betaproteobacteria</taxon>
        <taxon>Neisseriales</taxon>
        <taxon>Neisseriaceae</taxon>
        <taxon>Vitreoscilla</taxon>
    </lineage>
</organism>
<keyword evidence="2" id="KW-1185">Reference proteome</keyword>
<dbReference type="RefSeq" id="WP_082625615.1">
    <property type="nucleotide sequence ID" value="NZ_CP091511.1"/>
</dbReference>
<dbReference type="EMBL" id="CP091511">
    <property type="protein sequence ID" value="UOO91234.1"/>
    <property type="molecule type" value="Genomic_DNA"/>
</dbReference>
<accession>A0ABY4E7I9</accession>
<sequence length="69" mass="7973">MPPMPKWFDADGEPVSCTEKIKVMQQNLQELHEMAQEALEDAVLMGCTETQVKDYLRLLMDSLENPYQN</sequence>
<protein>
    <submittedName>
        <fullName evidence="1">Uncharacterized protein</fullName>
    </submittedName>
</protein>
<gene>
    <name evidence="1" type="ORF">LVJ82_05135</name>
</gene>
<evidence type="ECO:0000313" key="2">
    <source>
        <dbReference type="Proteomes" id="UP000832011"/>
    </source>
</evidence>
<reference evidence="1 2" key="1">
    <citation type="journal article" date="2022" name="Res Sq">
        <title>Evolution of multicellular longitudinally dividing oral cavity symbionts (Neisseriaceae).</title>
        <authorList>
            <person name="Nyongesa S."/>
            <person name="Weber P."/>
            <person name="Bernet E."/>
            <person name="Pullido F."/>
            <person name="Nieckarz M."/>
            <person name="Delaby M."/>
            <person name="Nieves C."/>
            <person name="Viehboeck T."/>
            <person name="Krause N."/>
            <person name="Rivera-Millot A."/>
            <person name="Nakamura A."/>
            <person name="Vischer N."/>
            <person name="VanNieuwenhze M."/>
            <person name="Brun Y."/>
            <person name="Cava F."/>
            <person name="Bulgheresi S."/>
            <person name="Veyrier F."/>
        </authorList>
    </citation>
    <scope>NUCLEOTIDE SEQUENCE [LARGE SCALE GENOMIC DNA]</scope>
    <source>
        <strain evidence="1 2">SN4</strain>
    </source>
</reference>
<proteinExistence type="predicted"/>